<dbReference type="AlphaFoldDB" id="A0A538SR55"/>
<dbReference type="EMBL" id="VBOU01000079">
    <property type="protein sequence ID" value="TMQ53827.1"/>
    <property type="molecule type" value="Genomic_DNA"/>
</dbReference>
<proteinExistence type="predicted"/>
<sequence length="452" mass="48258">MLRNGCLAILMLALGLPFGVAQGQMLDARRLGMGGVVTSDVGDYTGSNIAFRAVPKGTGGSGSIPLPLGLIQYLADHPTFDSKDSTFNIYEVANVLLNPPLTIKLWQPSEVTGDISIFVAQDSLKVDLADVKRVIPKDSMKQGGVFHVGGFSKSFGKVFLAMSPLIHVKNELTLSDNLRDALRDAVPFTGNTRYGLKDEARAQAAISFQVGYALRALYRPSPDEGQNADPRRNGSTSLYLGAAPKYLLGLAYGDAHSIAGATTGDTLFAGSNPVTIDMDTQTRHAVVGGDGGMGSGLGSDVGAVLYWRNFELGLGLNDFGSQIRWSTTVRRHAYDDSTNQFTTTEVASGERFVSRIPVTTTVNVAKRIGRTTIAADVVNGDFRTSMHAGAEFWFGMLALRSGLSRDQNKMAQFAGGAGYRLGKIGIDLAIATNSRNIERERGAELSASLSLY</sequence>
<evidence type="ECO:0000313" key="2">
    <source>
        <dbReference type="EMBL" id="TMQ53827.1"/>
    </source>
</evidence>
<evidence type="ECO:0000259" key="1">
    <source>
        <dbReference type="Pfam" id="PF18990"/>
    </source>
</evidence>
<dbReference type="Pfam" id="PF18990">
    <property type="entry name" value="DUF5723"/>
    <property type="match status" value="1"/>
</dbReference>
<name>A0A538SR55_UNCEI</name>
<organism evidence="2 3">
    <name type="scientific">Eiseniibacteriota bacterium</name>
    <dbReference type="NCBI Taxonomy" id="2212470"/>
    <lineage>
        <taxon>Bacteria</taxon>
        <taxon>Candidatus Eiseniibacteriota</taxon>
    </lineage>
</organism>
<feature type="domain" description="DUF5723" evidence="1">
    <location>
        <begin position="231"/>
        <end position="422"/>
    </location>
</feature>
<evidence type="ECO:0000313" key="3">
    <source>
        <dbReference type="Proteomes" id="UP000319829"/>
    </source>
</evidence>
<comment type="caution">
    <text evidence="2">The sequence shown here is derived from an EMBL/GenBank/DDBJ whole genome shotgun (WGS) entry which is preliminary data.</text>
</comment>
<dbReference type="Proteomes" id="UP000319829">
    <property type="component" value="Unassembled WGS sequence"/>
</dbReference>
<reference evidence="2 3" key="1">
    <citation type="journal article" date="2019" name="Nat. Microbiol.">
        <title>Mediterranean grassland soil C-N compound turnover is dependent on rainfall and depth, and is mediated by genomically divergent microorganisms.</title>
        <authorList>
            <person name="Diamond S."/>
            <person name="Andeer P.F."/>
            <person name="Li Z."/>
            <person name="Crits-Christoph A."/>
            <person name="Burstein D."/>
            <person name="Anantharaman K."/>
            <person name="Lane K.R."/>
            <person name="Thomas B.C."/>
            <person name="Pan C."/>
            <person name="Northen T.R."/>
            <person name="Banfield J.F."/>
        </authorList>
    </citation>
    <scope>NUCLEOTIDE SEQUENCE [LARGE SCALE GENOMIC DNA]</scope>
    <source>
        <strain evidence="2">WS_4</strain>
    </source>
</reference>
<dbReference type="InterPro" id="IPR043781">
    <property type="entry name" value="DUF5723"/>
</dbReference>
<gene>
    <name evidence="2" type="ORF">E6K74_07830</name>
</gene>
<protein>
    <recommendedName>
        <fullName evidence="1">DUF5723 domain-containing protein</fullName>
    </recommendedName>
</protein>
<accession>A0A538SR55</accession>